<feature type="region of interest" description="Disordered" evidence="1">
    <location>
        <begin position="1"/>
        <end position="92"/>
    </location>
</feature>
<name>A0A0B1RUP9_OESDE</name>
<keyword evidence="3" id="KW-1185">Reference proteome</keyword>
<feature type="compositionally biased region" description="Basic and acidic residues" evidence="1">
    <location>
        <begin position="1"/>
        <end position="11"/>
    </location>
</feature>
<organism evidence="2 3">
    <name type="scientific">Oesophagostomum dentatum</name>
    <name type="common">Nodular worm</name>
    <dbReference type="NCBI Taxonomy" id="61180"/>
    <lineage>
        <taxon>Eukaryota</taxon>
        <taxon>Metazoa</taxon>
        <taxon>Ecdysozoa</taxon>
        <taxon>Nematoda</taxon>
        <taxon>Chromadorea</taxon>
        <taxon>Rhabditida</taxon>
        <taxon>Rhabditina</taxon>
        <taxon>Rhabditomorpha</taxon>
        <taxon>Strongyloidea</taxon>
        <taxon>Strongylidae</taxon>
        <taxon>Oesophagostomum</taxon>
    </lineage>
</organism>
<evidence type="ECO:0000313" key="2">
    <source>
        <dbReference type="EMBL" id="KHJ75366.1"/>
    </source>
</evidence>
<evidence type="ECO:0000313" key="3">
    <source>
        <dbReference type="Proteomes" id="UP000053660"/>
    </source>
</evidence>
<protein>
    <submittedName>
        <fullName evidence="2">Uncharacterized protein</fullName>
    </submittedName>
</protein>
<evidence type="ECO:0000256" key="1">
    <source>
        <dbReference type="SAM" id="MobiDB-lite"/>
    </source>
</evidence>
<feature type="compositionally biased region" description="Polar residues" evidence="1">
    <location>
        <begin position="43"/>
        <end position="55"/>
    </location>
</feature>
<dbReference type="EMBL" id="KN612816">
    <property type="protein sequence ID" value="KHJ75366.1"/>
    <property type="molecule type" value="Genomic_DNA"/>
</dbReference>
<dbReference type="AlphaFoldDB" id="A0A0B1RUP9"/>
<sequence length="155" mass="16512">MPSAEKVEDSHAANPQILAGSSEDFFSTPNGRPAAPASKVKSTEPNKTMGNNNPNCQPPGASSDDDYFNIKGRGGLGQAPNYGPSADNKMMGAYNQNQQNGFMNENVFKPNANFKNEGGFGGAPNVRRPPENKPFGAFGQNRPGGMSNEDMFKPK</sequence>
<feature type="region of interest" description="Disordered" evidence="1">
    <location>
        <begin position="113"/>
        <end position="155"/>
    </location>
</feature>
<dbReference type="Proteomes" id="UP000053660">
    <property type="component" value="Unassembled WGS sequence"/>
</dbReference>
<proteinExistence type="predicted"/>
<reference evidence="2 3" key="1">
    <citation type="submission" date="2014-03" db="EMBL/GenBank/DDBJ databases">
        <title>Draft genome of the hookworm Oesophagostomum dentatum.</title>
        <authorList>
            <person name="Mitreva M."/>
        </authorList>
    </citation>
    <scope>NUCLEOTIDE SEQUENCE [LARGE SCALE GENOMIC DNA]</scope>
    <source>
        <strain evidence="2 3">OD-Hann</strain>
    </source>
</reference>
<accession>A0A0B1RUP9</accession>
<feature type="non-terminal residue" evidence="2">
    <location>
        <position position="155"/>
    </location>
</feature>
<gene>
    <name evidence="2" type="ORF">OESDEN_25018</name>
</gene>